<organism evidence="2 3">
    <name type="scientific">Mammaliicoccus stepanovicii</name>
    <dbReference type="NCBI Taxonomy" id="643214"/>
    <lineage>
        <taxon>Bacteria</taxon>
        <taxon>Bacillati</taxon>
        <taxon>Bacillota</taxon>
        <taxon>Bacilli</taxon>
        <taxon>Bacillales</taxon>
        <taxon>Staphylococcaceae</taxon>
        <taxon>Mammaliicoccus</taxon>
    </lineage>
</organism>
<reference evidence="2 3" key="1">
    <citation type="submission" date="2017-06" db="EMBL/GenBank/DDBJ databases">
        <authorList>
            <consortium name="Pathogen Informatics"/>
        </authorList>
    </citation>
    <scope>NUCLEOTIDE SEQUENCE [LARGE SCALE GENOMIC DNA]</scope>
    <source>
        <strain evidence="2 3">NCTC13839</strain>
    </source>
</reference>
<sequence>MMKHIFKQGEQGKPVFLLLHGTGGNERDLLPLAEMLDPSYSVLSVKGEVDENGMARYFRRLREGEYDLEDLKFRSQELYDFIEKSAKEYEFNLENLILVGFSNGANMAINLALRDEAPFKKALLFAPLYPLDLKDNHKDLTNFEVFLSMGEQDPIVTLEQSKRVIEIFKERGAKVHETWVNSHEITQEAVIKARNIL</sequence>
<dbReference type="Gene3D" id="3.40.50.1820">
    <property type="entry name" value="alpha/beta hydrolase"/>
    <property type="match status" value="1"/>
</dbReference>
<evidence type="ECO:0000313" key="2">
    <source>
        <dbReference type="EMBL" id="SNV78082.1"/>
    </source>
</evidence>
<accession>A0A240A3R4</accession>
<evidence type="ECO:0000259" key="1">
    <source>
        <dbReference type="Pfam" id="PF02230"/>
    </source>
</evidence>
<dbReference type="NCBIfam" id="NF047577">
    <property type="entry name" value="quino_deg_MhqD"/>
    <property type="match status" value="1"/>
</dbReference>
<gene>
    <name evidence="2" type="ORF">SAMEA4384403_02186</name>
</gene>
<protein>
    <submittedName>
        <fullName evidence="2">Phospholipase/carboxylesterase family protein</fullName>
    </submittedName>
</protein>
<dbReference type="SUPFAM" id="SSF53474">
    <property type="entry name" value="alpha/beta-Hydrolases"/>
    <property type="match status" value="1"/>
</dbReference>
<dbReference type="Proteomes" id="UP000242084">
    <property type="component" value="Chromosome 1"/>
</dbReference>
<dbReference type="AlphaFoldDB" id="A0A240A3R4"/>
<dbReference type="KEGG" id="sste:SAMEA4384403_2186"/>
<name>A0A240A3R4_9STAP</name>
<feature type="domain" description="Phospholipase/carboxylesterase/thioesterase" evidence="1">
    <location>
        <begin position="68"/>
        <end position="195"/>
    </location>
</feature>
<dbReference type="Pfam" id="PF02230">
    <property type="entry name" value="Abhydrolase_2"/>
    <property type="match status" value="1"/>
</dbReference>
<keyword evidence="3" id="KW-1185">Reference proteome</keyword>
<dbReference type="GO" id="GO:0016787">
    <property type="term" value="F:hydrolase activity"/>
    <property type="evidence" value="ECO:0007669"/>
    <property type="project" value="InterPro"/>
</dbReference>
<evidence type="ECO:0000313" key="3">
    <source>
        <dbReference type="Proteomes" id="UP000242084"/>
    </source>
</evidence>
<dbReference type="InterPro" id="IPR029058">
    <property type="entry name" value="AB_hydrolase_fold"/>
</dbReference>
<dbReference type="InterPro" id="IPR003140">
    <property type="entry name" value="PLipase/COase/thioEstase"/>
</dbReference>
<dbReference type="EMBL" id="LT906462">
    <property type="protein sequence ID" value="SNV78082.1"/>
    <property type="molecule type" value="Genomic_DNA"/>
</dbReference>
<proteinExistence type="predicted"/>